<proteinExistence type="predicted"/>
<organism evidence="1">
    <name type="scientific">Rhizophora mucronata</name>
    <name type="common">Asiatic mangrove</name>
    <dbReference type="NCBI Taxonomy" id="61149"/>
    <lineage>
        <taxon>Eukaryota</taxon>
        <taxon>Viridiplantae</taxon>
        <taxon>Streptophyta</taxon>
        <taxon>Embryophyta</taxon>
        <taxon>Tracheophyta</taxon>
        <taxon>Spermatophyta</taxon>
        <taxon>Magnoliopsida</taxon>
        <taxon>eudicotyledons</taxon>
        <taxon>Gunneridae</taxon>
        <taxon>Pentapetalae</taxon>
        <taxon>rosids</taxon>
        <taxon>fabids</taxon>
        <taxon>Malpighiales</taxon>
        <taxon>Rhizophoraceae</taxon>
        <taxon>Rhizophora</taxon>
    </lineage>
</organism>
<name>A0A2P2JD88_RHIMU</name>
<reference evidence="1" key="1">
    <citation type="submission" date="2018-02" db="EMBL/GenBank/DDBJ databases">
        <title>Rhizophora mucronata_Transcriptome.</title>
        <authorList>
            <person name="Meera S.P."/>
            <person name="Sreeshan A."/>
            <person name="Augustine A."/>
        </authorList>
    </citation>
    <scope>NUCLEOTIDE SEQUENCE</scope>
    <source>
        <tissue evidence="1">Leaf</tissue>
    </source>
</reference>
<dbReference type="EMBL" id="GGEC01010956">
    <property type="protein sequence ID" value="MBW91439.1"/>
    <property type="molecule type" value="Transcribed_RNA"/>
</dbReference>
<dbReference type="AlphaFoldDB" id="A0A2P2JD88"/>
<accession>A0A2P2JD88</accession>
<protein>
    <submittedName>
        <fullName evidence="1">Uncharacterized protein</fullName>
    </submittedName>
</protein>
<sequence>MHSFISCITCGISTGRSFNRTTGTNPRHSYIPQPALTQILLSTIELALKPFSTASISIHLKVKVSHF</sequence>
<evidence type="ECO:0000313" key="1">
    <source>
        <dbReference type="EMBL" id="MBW91439.1"/>
    </source>
</evidence>